<gene>
    <name evidence="2" type="ORF">AXK11_03095</name>
</gene>
<feature type="region of interest" description="Disordered" evidence="1">
    <location>
        <begin position="835"/>
        <end position="887"/>
    </location>
</feature>
<dbReference type="EMBL" id="LSZQ01000026">
    <property type="protein sequence ID" value="KXU36965.1"/>
    <property type="molecule type" value="Genomic_DNA"/>
</dbReference>
<evidence type="ECO:0000313" key="2">
    <source>
        <dbReference type="EMBL" id="KXU36965.1"/>
    </source>
</evidence>
<name>A0A139SQS7_9BACT</name>
<feature type="compositionally biased region" description="Low complexity" evidence="1">
    <location>
        <begin position="707"/>
        <end position="720"/>
    </location>
</feature>
<evidence type="ECO:0000256" key="1">
    <source>
        <dbReference type="SAM" id="MobiDB-lite"/>
    </source>
</evidence>
<evidence type="ECO:0000313" key="3">
    <source>
        <dbReference type="Proteomes" id="UP000070058"/>
    </source>
</evidence>
<dbReference type="OrthoDB" id="175350at2"/>
<comment type="caution">
    <text evidence="2">The sequence shown here is derived from an EMBL/GenBank/DDBJ whole genome shotgun (WGS) entry which is preliminary data.</text>
</comment>
<dbReference type="AlphaFoldDB" id="A0A139SQS7"/>
<dbReference type="Proteomes" id="UP000070058">
    <property type="component" value="Unassembled WGS sequence"/>
</dbReference>
<sequence>MRTFLLTVLVVLVALLLGVAGLVFTESGQGWAIRRALAYVDLGETKVEFQQVKVGLGGLRLRGLRVVHEGAVLDLPELDLAAEKLTELRAGKVTITGLVAHGWTLDLRGLEREELRQWLMVKRESPAGLRSSLPRPFSLLPTAYAQTANADAEPALRSVFEGVLSQIELPVDLSLDGVDLEGRVLFPKSLYEELPEAELALGLKGGGFGEGREGRFALRAQIQFGDEPGSVAPPSGGAYYATLAADLTATMESARHFSSLALELSGEGGGGPISGPLRLGVTASARRAAGGEDYEVSLSFSEKRWAQVQGHYSAAKAGDAGGLVSRWELALSEADLPRGLFEDGPLGAVPLPAAFELQGQGSFDLDAVFATLTAAGRLQASLEGLAALVPSVPAALDALSVDAEFGGTVSALGAADGATQEHVESLRLKVAVPGDAEPLLLVEAAQPFALNRATAAAQGDDGDAPAALRFVANDPQAALARVEIPGLPLALLEPFTDGVQFGASVLRGRFEASLPSESRVRVKTLAPLRVENLALTLESGPALENLSLETELELEHDFQTSRASLHVGGLTLRDALTQLLSVQLEASAEGLNAAQPSVSATGTVRADVGGLHTQPIFHGKLPLETGNLGLDFTAAVADEAQSLSALIELGELHARGIALPSLEAQLNAQRDEAGTITFALPLTVRSATRQQRVSDLKLEGTARVRPSTTGGLASGASGTAPADSAGGEIAAKIHGEKLYLDDFQFLIALASNSDSDETPTTPFMDNWSGEVGVDLDSVSYLGQLELRQVGATLKIGDGKLRFEGLKIGARSSTAGFLRGLQDNLSEALGGGLLDSLRGGGSSSSENPAAPNAGGDGATQEEAAAPALPKNPLDAISEGLRRLRGRSR</sequence>
<feature type="compositionally biased region" description="Low complexity" evidence="1">
    <location>
        <begin position="842"/>
        <end position="852"/>
    </location>
</feature>
<organism evidence="2 3">
    <name type="scientific">Cephaloticoccus primus</name>
    <dbReference type="NCBI Taxonomy" id="1548207"/>
    <lineage>
        <taxon>Bacteria</taxon>
        <taxon>Pseudomonadati</taxon>
        <taxon>Verrucomicrobiota</taxon>
        <taxon>Opitutia</taxon>
        <taxon>Opitutales</taxon>
        <taxon>Opitutaceae</taxon>
        <taxon>Cephaloticoccus</taxon>
    </lineage>
</organism>
<reference evidence="3" key="1">
    <citation type="submission" date="2016-02" db="EMBL/GenBank/DDBJ databases">
        <authorList>
            <person name="Sanders J.G."/>
            <person name="Lin J.Y."/>
            <person name="Wertz J.T."/>
            <person name="Russell J.A."/>
            <person name="Moreau C.S."/>
            <person name="Powell S."/>
        </authorList>
    </citation>
    <scope>NUCLEOTIDE SEQUENCE [LARGE SCALE GENOMIC DNA]</scope>
    <source>
        <strain evidence="3">CAG34</strain>
    </source>
</reference>
<protein>
    <recommendedName>
        <fullName evidence="4">AsmA-like C-terminal domain-containing protein</fullName>
    </recommendedName>
</protein>
<feature type="region of interest" description="Disordered" evidence="1">
    <location>
        <begin position="700"/>
        <end position="721"/>
    </location>
</feature>
<evidence type="ECO:0008006" key="4">
    <source>
        <dbReference type="Google" id="ProtNLM"/>
    </source>
</evidence>
<dbReference type="RefSeq" id="WP_068629152.1">
    <property type="nucleotide sequence ID" value="NZ_LSZQ01000026.1"/>
</dbReference>
<keyword evidence="3" id="KW-1185">Reference proteome</keyword>
<proteinExistence type="predicted"/>
<accession>A0A139SQS7</accession>